<evidence type="ECO:0000313" key="4">
    <source>
        <dbReference type="EMBL" id="CCM05471.1"/>
    </source>
</evidence>
<dbReference type="Proteomes" id="UP000006352">
    <property type="component" value="Unassembled WGS sequence"/>
</dbReference>
<reference evidence="4 5" key="1">
    <citation type="journal article" date="2012" name="Appl. Environ. Microbiol.">
        <title>Short-read sequencing for genomic analysis of the brown rot fungus Fibroporia radiculosa.</title>
        <authorList>
            <person name="Tang J.D."/>
            <person name="Perkins A.D."/>
            <person name="Sonstegard T.S."/>
            <person name="Schroeder S.G."/>
            <person name="Burgess S.C."/>
            <person name="Diehl S.V."/>
        </authorList>
    </citation>
    <scope>NUCLEOTIDE SEQUENCE [LARGE SCALE GENOMIC DNA]</scope>
    <source>
        <strain evidence="4 5">TFFH 294</strain>
    </source>
</reference>
<protein>
    <recommendedName>
        <fullName evidence="3">DUF6534 domain-containing protein</fullName>
    </recommendedName>
</protein>
<feature type="transmembrane region" description="Helical" evidence="2">
    <location>
        <begin position="48"/>
        <end position="69"/>
    </location>
</feature>
<dbReference type="EMBL" id="HE797192">
    <property type="protein sequence ID" value="CCM05471.1"/>
    <property type="molecule type" value="Genomic_DNA"/>
</dbReference>
<accession>J4IBY5</accession>
<evidence type="ECO:0000256" key="1">
    <source>
        <dbReference type="SAM" id="MobiDB-lite"/>
    </source>
</evidence>
<name>J4IBY5_9APHY</name>
<dbReference type="STRING" id="599839.J4IBY5"/>
<dbReference type="PANTHER" id="PTHR40465">
    <property type="entry name" value="CHROMOSOME 1, WHOLE GENOME SHOTGUN SEQUENCE"/>
    <property type="match status" value="1"/>
</dbReference>
<gene>
    <name evidence="4" type="ORF">FIBRA_07692</name>
</gene>
<keyword evidence="5" id="KW-1185">Reference proteome</keyword>
<dbReference type="HOGENOM" id="CLU_046025_2_1_1"/>
<feature type="transmembrane region" description="Helical" evidence="2">
    <location>
        <begin position="160"/>
        <end position="180"/>
    </location>
</feature>
<evidence type="ECO:0000259" key="3">
    <source>
        <dbReference type="Pfam" id="PF20152"/>
    </source>
</evidence>
<feature type="compositionally biased region" description="Polar residues" evidence="1">
    <location>
        <begin position="314"/>
        <end position="327"/>
    </location>
</feature>
<feature type="transmembrane region" description="Helical" evidence="2">
    <location>
        <begin position="89"/>
        <end position="111"/>
    </location>
</feature>
<sequence>MASPPSPTLLAGPELLGMFFNWGLQGVLIVQAYIYYICFPNDRTSLKLFVCGVLIYETVQTGLITADAFHNWVYGYGNIGALATFYNGWFSVPIMCGILSAGVQCFFAWRIWILARNYVLIGLIVFVAMAQMAAAIVSGVKLKLLPSASDEGTVTPFIDTWLAGSVLADVMIAIAMTYYLVRAKSGLRQPDAMINRLIQLVIETGSLTAIVATIDLILFTVKPETFLHMCPVLMLSKLYANTLFINFNNRILIRPGANQSSTIAVPAFPLPSTGDDRQLTSMKFGRNMNAPMPSDILSATDTYDLEETVKDQRTLSNKKGSSHSQSKIDADSYPEFAPFTEADPAPRAVKRYDIVNHPCVFFP</sequence>
<dbReference type="RefSeq" id="XP_012184754.1">
    <property type="nucleotide sequence ID" value="XM_012329364.1"/>
</dbReference>
<feature type="transmembrane region" description="Helical" evidence="2">
    <location>
        <begin position="15"/>
        <end position="36"/>
    </location>
</feature>
<feature type="transmembrane region" description="Helical" evidence="2">
    <location>
        <begin position="226"/>
        <end position="245"/>
    </location>
</feature>
<keyword evidence="2" id="KW-0472">Membrane</keyword>
<dbReference type="OrthoDB" id="2953893at2759"/>
<dbReference type="AlphaFoldDB" id="J4IBY5"/>
<keyword evidence="2" id="KW-1133">Transmembrane helix</keyword>
<feature type="region of interest" description="Disordered" evidence="1">
    <location>
        <begin position="311"/>
        <end position="330"/>
    </location>
</feature>
<keyword evidence="2" id="KW-0812">Transmembrane</keyword>
<dbReference type="InterPro" id="IPR045339">
    <property type="entry name" value="DUF6534"/>
</dbReference>
<dbReference type="Pfam" id="PF20152">
    <property type="entry name" value="DUF6534"/>
    <property type="match status" value="1"/>
</dbReference>
<proteinExistence type="predicted"/>
<dbReference type="GeneID" id="24100382"/>
<feature type="domain" description="DUF6534" evidence="3">
    <location>
        <begin position="165"/>
        <end position="250"/>
    </location>
</feature>
<feature type="transmembrane region" description="Helical" evidence="2">
    <location>
        <begin position="200"/>
        <end position="220"/>
    </location>
</feature>
<dbReference type="PANTHER" id="PTHR40465:SF1">
    <property type="entry name" value="DUF6534 DOMAIN-CONTAINING PROTEIN"/>
    <property type="match status" value="1"/>
</dbReference>
<feature type="transmembrane region" description="Helical" evidence="2">
    <location>
        <begin position="118"/>
        <end position="140"/>
    </location>
</feature>
<evidence type="ECO:0000256" key="2">
    <source>
        <dbReference type="SAM" id="Phobius"/>
    </source>
</evidence>
<evidence type="ECO:0000313" key="5">
    <source>
        <dbReference type="Proteomes" id="UP000006352"/>
    </source>
</evidence>
<dbReference type="InParanoid" id="J4IBY5"/>
<organism evidence="4 5">
    <name type="scientific">Fibroporia radiculosa</name>
    <dbReference type="NCBI Taxonomy" id="599839"/>
    <lineage>
        <taxon>Eukaryota</taxon>
        <taxon>Fungi</taxon>
        <taxon>Dikarya</taxon>
        <taxon>Basidiomycota</taxon>
        <taxon>Agaricomycotina</taxon>
        <taxon>Agaricomycetes</taxon>
        <taxon>Polyporales</taxon>
        <taxon>Fibroporiaceae</taxon>
        <taxon>Fibroporia</taxon>
    </lineage>
</organism>